<dbReference type="Proteomes" id="UP001497444">
    <property type="component" value="Unassembled WGS sequence"/>
</dbReference>
<evidence type="ECO:0000313" key="2">
    <source>
        <dbReference type="Proteomes" id="UP001497444"/>
    </source>
</evidence>
<gene>
    <name evidence="1" type="ORF">CSSPJE1EN1_LOCUS25368</name>
</gene>
<proteinExistence type="predicted"/>
<evidence type="ECO:0000313" key="1">
    <source>
        <dbReference type="EMBL" id="CAK9249990.1"/>
    </source>
</evidence>
<dbReference type="InterPro" id="IPR021695">
    <property type="entry name" value="Phage_KPP10_Orf10"/>
</dbReference>
<keyword evidence="2" id="KW-1185">Reference proteome</keyword>
<dbReference type="Pfam" id="PF11681">
    <property type="entry name" value="Phage_Tube_PhiTE"/>
    <property type="match status" value="1"/>
</dbReference>
<protein>
    <submittedName>
        <fullName evidence="1">Uncharacterized protein</fullName>
    </submittedName>
</protein>
<name>A0ABP0VAP6_9BRYO</name>
<dbReference type="EMBL" id="CAXAQS010000080">
    <property type="protein sequence ID" value="CAK9249990.1"/>
    <property type="molecule type" value="Genomic_DNA"/>
</dbReference>
<accession>A0ABP0VAP6</accession>
<sequence>MPTFIAGDSGNIEIEVQQTSTAHQFLLTWLNTLKTAANNGDLSQWAGTTAIFRTNLSGSIHQASGISPMKVPDKTYAAKESTSSVGAETKEDKTNAEEAAKTAVRLLIMNLDRSLFKEVQAEALKVVFQLKWVNNVQHVLPVVTFNGQYALPELEYDIATVMALTSHALIANFSMYFEKKELLDMVLGLSDTNL</sequence>
<organism evidence="1 2">
    <name type="scientific">Sphagnum jensenii</name>
    <dbReference type="NCBI Taxonomy" id="128206"/>
    <lineage>
        <taxon>Eukaryota</taxon>
        <taxon>Viridiplantae</taxon>
        <taxon>Streptophyta</taxon>
        <taxon>Embryophyta</taxon>
        <taxon>Bryophyta</taxon>
        <taxon>Sphagnophytina</taxon>
        <taxon>Sphagnopsida</taxon>
        <taxon>Sphagnales</taxon>
        <taxon>Sphagnaceae</taxon>
        <taxon>Sphagnum</taxon>
    </lineage>
</organism>
<reference evidence="1" key="1">
    <citation type="submission" date="2024-02" db="EMBL/GenBank/DDBJ databases">
        <authorList>
            <consortium name="ELIXIR-Norway"/>
            <consortium name="Elixir Norway"/>
        </authorList>
    </citation>
    <scope>NUCLEOTIDE SEQUENCE</scope>
</reference>
<comment type="caution">
    <text evidence="1">The sequence shown here is derived from an EMBL/GenBank/DDBJ whole genome shotgun (WGS) entry which is preliminary data.</text>
</comment>